<dbReference type="InterPro" id="IPR052892">
    <property type="entry name" value="NA-targeting_endonuclease"/>
</dbReference>
<reference evidence="2" key="1">
    <citation type="journal article" date="2020" name="mSystems">
        <title>Genome- and Community-Level Interaction Insights into Carbon Utilization and Element Cycling Functions of Hydrothermarchaeota in Hydrothermal Sediment.</title>
        <authorList>
            <person name="Zhou Z."/>
            <person name="Liu Y."/>
            <person name="Xu W."/>
            <person name="Pan J."/>
            <person name="Luo Z.H."/>
            <person name="Li M."/>
        </authorList>
    </citation>
    <scope>NUCLEOTIDE SEQUENCE [LARGE SCALE GENOMIC DNA]</scope>
    <source>
        <strain evidence="2">SpSt-794</strain>
    </source>
</reference>
<feature type="domain" description="HNH nuclease" evidence="1">
    <location>
        <begin position="10"/>
        <end position="57"/>
    </location>
</feature>
<dbReference type="Pfam" id="PF14279">
    <property type="entry name" value="HNH_5"/>
    <property type="match status" value="1"/>
</dbReference>
<dbReference type="AlphaFoldDB" id="A0A7C4TW92"/>
<dbReference type="PANTHER" id="PTHR33877:SF2">
    <property type="entry name" value="OS07G0170200 PROTEIN"/>
    <property type="match status" value="1"/>
</dbReference>
<dbReference type="EMBL" id="DTHV01000146">
    <property type="protein sequence ID" value="HGW60688.1"/>
    <property type="molecule type" value="Genomic_DNA"/>
</dbReference>
<protein>
    <submittedName>
        <fullName evidence="2">HNH endonuclease</fullName>
    </submittedName>
</protein>
<proteinExistence type="predicted"/>
<sequence length="141" mass="16027">MPKGHSIQKIAQIAMKSNGKCFYCGNEPTGIDHLIPLNKGGTEDISNKVLCCRKCNSKKHTRTLENFLLLLSLQEIDKSVNARLSEDGKTITLIIPTGYILEDHKLLLQFINKPFLTEKYKKLLEKTRISLTEGRKNETRI</sequence>
<comment type="caution">
    <text evidence="2">The sequence shown here is derived from an EMBL/GenBank/DDBJ whole genome shotgun (WGS) entry which is preliminary data.</text>
</comment>
<evidence type="ECO:0000259" key="1">
    <source>
        <dbReference type="SMART" id="SM00507"/>
    </source>
</evidence>
<evidence type="ECO:0000313" key="2">
    <source>
        <dbReference type="EMBL" id="HGW60688.1"/>
    </source>
</evidence>
<dbReference type="InterPro" id="IPR029471">
    <property type="entry name" value="HNH_5"/>
</dbReference>
<dbReference type="GO" id="GO:0004519">
    <property type="term" value="F:endonuclease activity"/>
    <property type="evidence" value="ECO:0007669"/>
    <property type="project" value="UniProtKB-KW"/>
</dbReference>
<gene>
    <name evidence="2" type="ORF">ENV82_04595</name>
</gene>
<dbReference type="InterPro" id="IPR003615">
    <property type="entry name" value="HNH_nuc"/>
</dbReference>
<dbReference type="SMART" id="SM00507">
    <property type="entry name" value="HNHc"/>
    <property type="match status" value="1"/>
</dbReference>
<organism evidence="2">
    <name type="scientific">Caldisericum exile</name>
    <dbReference type="NCBI Taxonomy" id="693075"/>
    <lineage>
        <taxon>Bacteria</taxon>
        <taxon>Pseudomonadati</taxon>
        <taxon>Caldisericota/Cryosericota group</taxon>
        <taxon>Caldisericota</taxon>
        <taxon>Caldisericia</taxon>
        <taxon>Caldisericales</taxon>
        <taxon>Caldisericaceae</taxon>
        <taxon>Caldisericum</taxon>
    </lineage>
</organism>
<keyword evidence="2" id="KW-0378">Hydrolase</keyword>
<dbReference type="PANTHER" id="PTHR33877">
    <property type="entry name" value="SLL1193 PROTEIN"/>
    <property type="match status" value="1"/>
</dbReference>
<accession>A0A7C4TW92</accession>
<dbReference type="Gene3D" id="1.10.30.50">
    <property type="match status" value="1"/>
</dbReference>
<name>A0A7C4TW92_9BACT</name>
<keyword evidence="2" id="KW-0540">Nuclease</keyword>
<keyword evidence="2" id="KW-0255">Endonuclease</keyword>
<dbReference type="CDD" id="cd00085">
    <property type="entry name" value="HNHc"/>
    <property type="match status" value="1"/>
</dbReference>